<dbReference type="CDD" id="cd04187">
    <property type="entry name" value="DPM1_like_bac"/>
    <property type="match status" value="1"/>
</dbReference>
<keyword evidence="6 8" id="KW-1133">Transmembrane helix</keyword>
<keyword evidence="7 8" id="KW-0472">Membrane</keyword>
<name>A0A9X1HRX8_9BACT</name>
<feature type="transmembrane region" description="Helical" evidence="8">
    <location>
        <begin position="235"/>
        <end position="257"/>
    </location>
</feature>
<dbReference type="InterPro" id="IPR029044">
    <property type="entry name" value="Nucleotide-diphossugar_trans"/>
</dbReference>
<dbReference type="EMBL" id="JAIXNE010000002">
    <property type="protein sequence ID" value="MCA6075284.1"/>
    <property type="molecule type" value="Genomic_DNA"/>
</dbReference>
<keyword evidence="5" id="KW-0448">Lipopolysaccharide biosynthesis</keyword>
<evidence type="ECO:0000256" key="3">
    <source>
        <dbReference type="ARBA" id="ARBA00022679"/>
    </source>
</evidence>
<dbReference type="RefSeq" id="WP_225698387.1">
    <property type="nucleotide sequence ID" value="NZ_JAIXNE010000002.1"/>
</dbReference>
<evidence type="ECO:0000313" key="10">
    <source>
        <dbReference type="EMBL" id="MCA6075284.1"/>
    </source>
</evidence>
<evidence type="ECO:0000256" key="5">
    <source>
        <dbReference type="ARBA" id="ARBA00022985"/>
    </source>
</evidence>
<dbReference type="GO" id="GO:0009103">
    <property type="term" value="P:lipopolysaccharide biosynthetic process"/>
    <property type="evidence" value="ECO:0007669"/>
    <property type="project" value="UniProtKB-KW"/>
</dbReference>
<evidence type="ECO:0000259" key="9">
    <source>
        <dbReference type="Pfam" id="PF00535"/>
    </source>
</evidence>
<dbReference type="InterPro" id="IPR050256">
    <property type="entry name" value="Glycosyltransferase_2"/>
</dbReference>
<accession>A0A9X1HRX8</accession>
<protein>
    <submittedName>
        <fullName evidence="10">Glycosyltransferase family 2 protein</fullName>
    </submittedName>
</protein>
<dbReference type="Gene3D" id="3.90.550.10">
    <property type="entry name" value="Spore Coat Polysaccharide Biosynthesis Protein SpsA, Chain A"/>
    <property type="match status" value="1"/>
</dbReference>
<sequence length="326" mass="37111">MELAPLKISVVTTMLNERENVPYLVESIDNALKGFNYEVIFVDDGSNDGTVEELRRHLDDPHHIVVLNRNYGQTPAMAAGIEQASGEFIVTMDADLQNDPADIPLMLDKLIREDLDLIVGNRKNRKDGFILRKLPSKIANYVIRNISGVHVHDYGCTLKVFRRETAKNLQLYGEMHRFIPILASFDGARISEMNVKHHARKFGKSKYGIGRTMRVLSDLILLLFFQKYLKRPIHLFGPAGLISIGLGSVIYFYLLILKILGQDIWGRPILILGAIFLIGGIQLLTFGIITELIMRTYYESQHKATYKIRRIISKPIKIESKVKIHN</sequence>
<dbReference type="EMBL" id="JAIXNE010000004">
    <property type="protein sequence ID" value="MCA6077589.1"/>
    <property type="molecule type" value="Genomic_DNA"/>
</dbReference>
<feature type="transmembrane region" description="Helical" evidence="8">
    <location>
        <begin position="269"/>
        <end position="289"/>
    </location>
</feature>
<dbReference type="Proteomes" id="UP001139409">
    <property type="component" value="Unassembled WGS sequence"/>
</dbReference>
<proteinExistence type="predicted"/>
<evidence type="ECO:0000313" key="13">
    <source>
        <dbReference type="Proteomes" id="UP001139409"/>
    </source>
</evidence>
<evidence type="ECO:0000256" key="7">
    <source>
        <dbReference type="ARBA" id="ARBA00023136"/>
    </source>
</evidence>
<keyword evidence="13" id="KW-1185">Reference proteome</keyword>
<dbReference type="GO" id="GO:0005886">
    <property type="term" value="C:plasma membrane"/>
    <property type="evidence" value="ECO:0007669"/>
    <property type="project" value="TreeGrafter"/>
</dbReference>
<dbReference type="PANTHER" id="PTHR48090:SF3">
    <property type="entry name" value="UNDECAPRENYL-PHOSPHATE 4-DEOXY-4-FORMAMIDO-L-ARABINOSE TRANSFERASE"/>
    <property type="match status" value="1"/>
</dbReference>
<feature type="domain" description="Glycosyltransferase 2-like" evidence="9">
    <location>
        <begin position="9"/>
        <end position="167"/>
    </location>
</feature>
<comment type="caution">
    <text evidence="10">The sequence shown here is derived from an EMBL/GenBank/DDBJ whole genome shotgun (WGS) entry which is preliminary data.</text>
</comment>
<evidence type="ECO:0000313" key="12">
    <source>
        <dbReference type="EMBL" id="MCA6077589.1"/>
    </source>
</evidence>
<evidence type="ECO:0000256" key="2">
    <source>
        <dbReference type="ARBA" id="ARBA00022676"/>
    </source>
</evidence>
<dbReference type="AlphaFoldDB" id="A0A9X1HRX8"/>
<evidence type="ECO:0000256" key="4">
    <source>
        <dbReference type="ARBA" id="ARBA00022692"/>
    </source>
</evidence>
<gene>
    <name evidence="10" type="ORF">LDX50_10415</name>
    <name evidence="11" type="ORF">LDX50_16385</name>
    <name evidence="12" type="ORF">LDX50_22105</name>
</gene>
<keyword evidence="3" id="KW-0808">Transferase</keyword>
<evidence type="ECO:0000256" key="8">
    <source>
        <dbReference type="SAM" id="Phobius"/>
    </source>
</evidence>
<evidence type="ECO:0000256" key="1">
    <source>
        <dbReference type="ARBA" id="ARBA00022475"/>
    </source>
</evidence>
<evidence type="ECO:0000313" key="11">
    <source>
        <dbReference type="EMBL" id="MCA6076461.1"/>
    </source>
</evidence>
<dbReference type="PANTHER" id="PTHR48090">
    <property type="entry name" value="UNDECAPRENYL-PHOSPHATE 4-DEOXY-4-FORMAMIDO-L-ARABINOSE TRANSFERASE-RELATED"/>
    <property type="match status" value="1"/>
</dbReference>
<keyword evidence="1" id="KW-1003">Cell membrane</keyword>
<dbReference type="GO" id="GO:0016757">
    <property type="term" value="F:glycosyltransferase activity"/>
    <property type="evidence" value="ECO:0007669"/>
    <property type="project" value="UniProtKB-KW"/>
</dbReference>
<organism evidence="10 13">
    <name type="scientific">Fulvivirga sedimenti</name>
    <dbReference type="NCBI Taxonomy" id="2879465"/>
    <lineage>
        <taxon>Bacteria</taxon>
        <taxon>Pseudomonadati</taxon>
        <taxon>Bacteroidota</taxon>
        <taxon>Cytophagia</taxon>
        <taxon>Cytophagales</taxon>
        <taxon>Fulvivirgaceae</taxon>
        <taxon>Fulvivirga</taxon>
    </lineage>
</organism>
<evidence type="ECO:0000256" key="6">
    <source>
        <dbReference type="ARBA" id="ARBA00022989"/>
    </source>
</evidence>
<keyword evidence="2" id="KW-0328">Glycosyltransferase</keyword>
<dbReference type="EMBL" id="JAIXNE010000003">
    <property type="protein sequence ID" value="MCA6076461.1"/>
    <property type="molecule type" value="Genomic_DNA"/>
</dbReference>
<dbReference type="InterPro" id="IPR001173">
    <property type="entry name" value="Glyco_trans_2-like"/>
</dbReference>
<keyword evidence="4 8" id="KW-0812">Transmembrane</keyword>
<reference evidence="10" key="1">
    <citation type="submission" date="2021-09" db="EMBL/GenBank/DDBJ databases">
        <title>Fulvivirga sp. isolated from coastal sediment.</title>
        <authorList>
            <person name="Yu H."/>
        </authorList>
    </citation>
    <scope>NUCLEOTIDE SEQUENCE</scope>
    <source>
        <strain evidence="10">1062</strain>
    </source>
</reference>
<dbReference type="SUPFAM" id="SSF53448">
    <property type="entry name" value="Nucleotide-diphospho-sugar transferases"/>
    <property type="match status" value="1"/>
</dbReference>
<dbReference type="Pfam" id="PF00535">
    <property type="entry name" value="Glycos_transf_2"/>
    <property type="match status" value="1"/>
</dbReference>